<keyword evidence="12" id="KW-1185">Reference proteome</keyword>
<comment type="catalytic activity">
    <reaction evidence="2 9">
        <text>glutathione + H2O = L-cysteinylglycine + L-glutamate</text>
        <dbReference type="Rhea" id="RHEA:28807"/>
        <dbReference type="ChEBI" id="CHEBI:15377"/>
        <dbReference type="ChEBI" id="CHEBI:29985"/>
        <dbReference type="ChEBI" id="CHEBI:57925"/>
        <dbReference type="ChEBI" id="CHEBI:61694"/>
        <dbReference type="EC" id="3.4.19.13"/>
    </reaction>
</comment>
<organism evidence="11 12">
    <name type="scientific">Aquibaculum arenosum</name>
    <dbReference type="NCBI Taxonomy" id="3032591"/>
    <lineage>
        <taxon>Bacteria</taxon>
        <taxon>Pseudomonadati</taxon>
        <taxon>Pseudomonadota</taxon>
        <taxon>Alphaproteobacteria</taxon>
        <taxon>Rhodospirillales</taxon>
        <taxon>Rhodovibrionaceae</taxon>
        <taxon>Aquibaculum</taxon>
    </lineage>
</organism>
<evidence type="ECO:0000256" key="9">
    <source>
        <dbReference type="RuleBase" id="RU368036"/>
    </source>
</evidence>
<evidence type="ECO:0000256" key="10">
    <source>
        <dbReference type="SAM" id="SignalP"/>
    </source>
</evidence>
<evidence type="ECO:0000256" key="4">
    <source>
        <dbReference type="ARBA" id="ARBA00022679"/>
    </source>
</evidence>
<dbReference type="Gene3D" id="1.10.246.130">
    <property type="match status" value="1"/>
</dbReference>
<feature type="signal peptide" evidence="10">
    <location>
        <begin position="1"/>
        <end position="27"/>
    </location>
</feature>
<keyword evidence="5 9" id="KW-0378">Hydrolase</keyword>
<evidence type="ECO:0000256" key="7">
    <source>
        <dbReference type="ARBA" id="ARBA00023315"/>
    </source>
</evidence>
<keyword evidence="7 9" id="KW-0012">Acyltransferase</keyword>
<keyword evidence="10" id="KW-0732">Signal</keyword>
<dbReference type="InterPro" id="IPR000101">
    <property type="entry name" value="GGT_peptidase"/>
</dbReference>
<keyword evidence="9" id="KW-0317">Glutathione biosynthesis</keyword>
<name>A0ABT5YJ35_9PROT</name>
<sequence length="564" mass="59172">MLLLRRRVFSALLLTLSIWVMSPAAQAEGRSPEAMVAAANPLAVEAGVEMLRAGGSAVDAAIAVQLVLGLVEPQSSGIGGGAFLLHYGAEGGAIQAYDGRETAPMAAGPDLFLDEQGQAMDFWEAVVGGRSVGTPGLLRMLELAHETHGKLPWGALFAPAIRLAEEGFAISPRLAGQIAADEYLQTDPTARAYFYTAEGAPKPAGTPLRNPDYAESLRRIAEGGANAFYSGAIAADIVAKVQGAENPGLLSEADLTAYEAKERTALCGSYRAYEVCGMSPPTSGGVAVLQIMGMLENFELSGLAPDGAEAVHLLTEASRLAFADRNAYLADSDFVAVPLERLLDPTYLRQRAALIQRDAVMDKAEPGRLPQRGALAPEVDTPSTSHLVVVDAAGNAVSMTSSVESAFGSRLMVRGFLLNNQLTDFSFLPEIDGKEVANRVEPGKRPRSSMSPTLVFDPEGAFHIAAGSPGGARIIGYTVNALLGMLEWDLDPQEAVARAHAANLNGPTLLEAGSALEALEDELQALGHETRVTGMTSGLHVIRRGADGLEGGADPRREGIVAQP</sequence>
<dbReference type="GO" id="GO:0103068">
    <property type="term" value="F:leukotriene C4 gamma-glutamyl transferase activity"/>
    <property type="evidence" value="ECO:0007669"/>
    <property type="project" value="UniProtKB-EC"/>
</dbReference>
<keyword evidence="4 9" id="KW-0808">Transferase</keyword>
<comment type="pathway">
    <text evidence="9">Sulfur metabolism; glutathione metabolism.</text>
</comment>
<dbReference type="PANTHER" id="PTHR43199">
    <property type="entry name" value="GLUTATHIONE HYDROLASE"/>
    <property type="match status" value="1"/>
</dbReference>
<dbReference type="PANTHER" id="PTHR43199:SF1">
    <property type="entry name" value="GLUTATHIONE HYDROLASE PROENZYME"/>
    <property type="match status" value="1"/>
</dbReference>
<dbReference type="EMBL" id="JARHUD010000002">
    <property type="protein sequence ID" value="MDF2094956.1"/>
    <property type="molecule type" value="Genomic_DNA"/>
</dbReference>
<reference evidence="11 12" key="1">
    <citation type="submission" date="2023-03" db="EMBL/GenBank/DDBJ databases">
        <title>Fodinicurvata sp. CAU 1616 isolated from sea sendiment.</title>
        <authorList>
            <person name="Kim W."/>
        </authorList>
    </citation>
    <scope>NUCLEOTIDE SEQUENCE [LARGE SCALE GENOMIC DNA]</scope>
    <source>
        <strain evidence="11 12">CAU 1616</strain>
    </source>
</reference>
<dbReference type="Pfam" id="PF01019">
    <property type="entry name" value="G_glu_transpept"/>
    <property type="match status" value="1"/>
</dbReference>
<comment type="caution">
    <text evidence="11">The sequence shown here is derived from an EMBL/GenBank/DDBJ whole genome shotgun (WGS) entry which is preliminary data.</text>
</comment>
<dbReference type="SUPFAM" id="SSF56235">
    <property type="entry name" value="N-terminal nucleophile aminohydrolases (Ntn hydrolases)"/>
    <property type="match status" value="1"/>
</dbReference>
<dbReference type="RefSeq" id="WP_275819925.1">
    <property type="nucleotide sequence ID" value="NZ_JARHUD010000002.1"/>
</dbReference>
<evidence type="ECO:0000313" key="11">
    <source>
        <dbReference type="EMBL" id="MDF2094956.1"/>
    </source>
</evidence>
<dbReference type="InterPro" id="IPR029055">
    <property type="entry name" value="Ntn_hydrolases_N"/>
</dbReference>
<dbReference type="EC" id="3.4.19.13" evidence="9"/>
<dbReference type="InterPro" id="IPR043137">
    <property type="entry name" value="GGT_ssub_C"/>
</dbReference>
<dbReference type="NCBIfam" id="TIGR00066">
    <property type="entry name" value="g_glut_trans"/>
    <property type="match status" value="1"/>
</dbReference>
<evidence type="ECO:0000256" key="2">
    <source>
        <dbReference type="ARBA" id="ARBA00001089"/>
    </source>
</evidence>
<comment type="similarity">
    <text evidence="3 9">Belongs to the gamma-glutamyltransferase family.</text>
</comment>
<evidence type="ECO:0000256" key="3">
    <source>
        <dbReference type="ARBA" id="ARBA00009381"/>
    </source>
</evidence>
<evidence type="ECO:0000256" key="6">
    <source>
        <dbReference type="ARBA" id="ARBA00023145"/>
    </source>
</evidence>
<comment type="subunit">
    <text evidence="9">This enzyme consists of two polypeptide chains, which are synthesized in precursor form from a single polypeptide.</text>
</comment>
<feature type="chain" id="PRO_5047177122" description="Glutathione hydrolase proenzyme" evidence="10">
    <location>
        <begin position="28"/>
        <end position="564"/>
    </location>
</feature>
<protein>
    <recommendedName>
        <fullName evidence="9">Glutathione hydrolase proenzyme</fullName>
        <ecNumber evidence="9">2.3.2.2</ecNumber>
        <ecNumber evidence="9">3.4.19.13</ecNumber>
    </recommendedName>
    <component>
        <recommendedName>
            <fullName evidence="9">Glutathione hydrolase large chain</fullName>
        </recommendedName>
    </component>
    <component>
        <recommendedName>
            <fullName evidence="9">Glutathione hydrolase small chain</fullName>
        </recommendedName>
    </component>
</protein>
<accession>A0ABT5YJ35</accession>
<comment type="catalytic activity">
    <reaction evidence="8 9">
        <text>an N-terminal (5-L-glutamyl)-[peptide] + an alpha-amino acid = 5-L-glutamyl amino acid + an N-terminal L-alpha-aminoacyl-[peptide]</text>
        <dbReference type="Rhea" id="RHEA:23904"/>
        <dbReference type="Rhea" id="RHEA-COMP:9780"/>
        <dbReference type="Rhea" id="RHEA-COMP:9795"/>
        <dbReference type="ChEBI" id="CHEBI:77644"/>
        <dbReference type="ChEBI" id="CHEBI:78597"/>
        <dbReference type="ChEBI" id="CHEBI:78599"/>
        <dbReference type="ChEBI" id="CHEBI:78608"/>
        <dbReference type="EC" id="2.3.2.2"/>
    </reaction>
</comment>
<dbReference type="Proteomes" id="UP001215503">
    <property type="component" value="Unassembled WGS sequence"/>
</dbReference>
<gene>
    <name evidence="11" type="primary">ggt</name>
    <name evidence="11" type="ORF">P2G67_03090</name>
</gene>
<evidence type="ECO:0000313" key="12">
    <source>
        <dbReference type="Proteomes" id="UP001215503"/>
    </source>
</evidence>
<evidence type="ECO:0000256" key="8">
    <source>
        <dbReference type="ARBA" id="ARBA00047417"/>
    </source>
</evidence>
<dbReference type="EC" id="2.3.2.2" evidence="9"/>
<keyword evidence="6 9" id="KW-0865">Zymogen</keyword>
<dbReference type="InterPro" id="IPR043138">
    <property type="entry name" value="GGT_lsub"/>
</dbReference>
<dbReference type="Gene3D" id="3.60.20.40">
    <property type="match status" value="1"/>
</dbReference>
<evidence type="ECO:0000256" key="5">
    <source>
        <dbReference type="ARBA" id="ARBA00022801"/>
    </source>
</evidence>
<dbReference type="InterPro" id="IPR051792">
    <property type="entry name" value="GGT_bact"/>
</dbReference>
<dbReference type="PRINTS" id="PR01210">
    <property type="entry name" value="GGTRANSPTASE"/>
</dbReference>
<proteinExistence type="inferred from homology"/>
<comment type="PTM">
    <text evidence="9">Cleaved by autocatalysis into a large and a small subunit.</text>
</comment>
<comment type="catalytic activity">
    <reaction evidence="1 9">
        <text>an S-substituted glutathione + H2O = an S-substituted L-cysteinylglycine + L-glutamate</text>
        <dbReference type="Rhea" id="RHEA:59468"/>
        <dbReference type="ChEBI" id="CHEBI:15377"/>
        <dbReference type="ChEBI" id="CHEBI:29985"/>
        <dbReference type="ChEBI" id="CHEBI:90779"/>
        <dbReference type="ChEBI" id="CHEBI:143103"/>
        <dbReference type="EC" id="3.4.19.13"/>
    </reaction>
</comment>
<evidence type="ECO:0000256" key="1">
    <source>
        <dbReference type="ARBA" id="ARBA00001049"/>
    </source>
</evidence>